<protein>
    <submittedName>
        <fullName evidence="2">Uncharacterized protein</fullName>
    </submittedName>
</protein>
<organism evidence="2 3">
    <name type="scientific">Linum tenue</name>
    <dbReference type="NCBI Taxonomy" id="586396"/>
    <lineage>
        <taxon>Eukaryota</taxon>
        <taxon>Viridiplantae</taxon>
        <taxon>Streptophyta</taxon>
        <taxon>Embryophyta</taxon>
        <taxon>Tracheophyta</taxon>
        <taxon>Spermatophyta</taxon>
        <taxon>Magnoliopsida</taxon>
        <taxon>eudicotyledons</taxon>
        <taxon>Gunneridae</taxon>
        <taxon>Pentapetalae</taxon>
        <taxon>rosids</taxon>
        <taxon>fabids</taxon>
        <taxon>Malpighiales</taxon>
        <taxon>Linaceae</taxon>
        <taxon>Linum</taxon>
    </lineage>
</organism>
<feature type="non-terminal residue" evidence="2">
    <location>
        <position position="1"/>
    </location>
</feature>
<gene>
    <name evidence="2" type="ORF">LITE_LOCUS38148</name>
</gene>
<evidence type="ECO:0000256" key="1">
    <source>
        <dbReference type="SAM" id="MobiDB-lite"/>
    </source>
</evidence>
<evidence type="ECO:0000313" key="2">
    <source>
        <dbReference type="EMBL" id="CAI0469392.1"/>
    </source>
</evidence>
<evidence type="ECO:0000313" key="3">
    <source>
        <dbReference type="Proteomes" id="UP001154282"/>
    </source>
</evidence>
<comment type="caution">
    <text evidence="2">The sequence shown here is derived from an EMBL/GenBank/DDBJ whole genome shotgun (WGS) entry which is preliminary data.</text>
</comment>
<sequence>GRPGRVLLHPDLRLRRRGLRHGLLQAHRRPHRRLHRPRLRPLRRRLRRRQHLRRPRQPRRHLRRLPRRQHHPLPRHPLLDRPAPRLHRRLLAPQVRHRRPRKVGNGGVWLVSGSRCMAGGRFGDRDDVRPSVHRLRDGRRPQEGKLGNHCSTGHRFHRRCQHLDRRGLRRCVHEPGRVVRTGCGQLELGEPLGVLGRTAHRRWTRRSDLRGHLHRLRDPRAAAHHRLLDGGDGK</sequence>
<dbReference type="AlphaFoldDB" id="A0AAV0PFT7"/>
<proteinExistence type="predicted"/>
<keyword evidence="3" id="KW-1185">Reference proteome</keyword>
<feature type="region of interest" description="Disordered" evidence="1">
    <location>
        <begin position="27"/>
        <end position="86"/>
    </location>
</feature>
<reference evidence="2" key="1">
    <citation type="submission" date="2022-08" db="EMBL/GenBank/DDBJ databases">
        <authorList>
            <person name="Gutierrez-Valencia J."/>
        </authorList>
    </citation>
    <scope>NUCLEOTIDE SEQUENCE</scope>
</reference>
<dbReference type="Proteomes" id="UP001154282">
    <property type="component" value="Unassembled WGS sequence"/>
</dbReference>
<name>A0AAV0PFT7_9ROSI</name>
<accession>A0AAV0PFT7</accession>
<dbReference type="EMBL" id="CAMGYJ010000008">
    <property type="protein sequence ID" value="CAI0469392.1"/>
    <property type="molecule type" value="Genomic_DNA"/>
</dbReference>
<feature type="compositionally biased region" description="Basic residues" evidence="1">
    <location>
        <begin position="27"/>
        <end position="74"/>
    </location>
</feature>